<feature type="transmembrane region" description="Helical" evidence="11">
    <location>
        <begin position="270"/>
        <end position="294"/>
    </location>
</feature>
<feature type="transmembrane region" description="Helical" evidence="11">
    <location>
        <begin position="633"/>
        <end position="655"/>
    </location>
</feature>
<feature type="domain" description="Amino acid transporter transmembrane" evidence="12">
    <location>
        <begin position="275"/>
        <end position="670"/>
    </location>
</feature>
<name>A0A364KZ41_TALAM</name>
<keyword evidence="14" id="KW-1185">Reference proteome</keyword>
<dbReference type="GO" id="GO:0015194">
    <property type="term" value="F:L-serine transmembrane transporter activity"/>
    <property type="evidence" value="ECO:0007669"/>
    <property type="project" value="TreeGrafter"/>
</dbReference>
<evidence type="ECO:0000256" key="8">
    <source>
        <dbReference type="ARBA" id="ARBA00022989"/>
    </source>
</evidence>
<comment type="similarity">
    <text evidence="2">Belongs to the amino acid/polyamine transporter 2 family.</text>
</comment>
<organism evidence="13 14">
    <name type="scientific">Talaromyces amestolkiae</name>
    <dbReference type="NCBI Taxonomy" id="1196081"/>
    <lineage>
        <taxon>Eukaryota</taxon>
        <taxon>Fungi</taxon>
        <taxon>Dikarya</taxon>
        <taxon>Ascomycota</taxon>
        <taxon>Pezizomycotina</taxon>
        <taxon>Eurotiomycetes</taxon>
        <taxon>Eurotiomycetidae</taxon>
        <taxon>Eurotiales</taxon>
        <taxon>Trichocomaceae</taxon>
        <taxon>Talaromyces</taxon>
        <taxon>Talaromyces sect. Talaromyces</taxon>
    </lineage>
</organism>
<dbReference type="GO" id="GO:0015189">
    <property type="term" value="F:L-lysine transmembrane transporter activity"/>
    <property type="evidence" value="ECO:0007669"/>
    <property type="project" value="TreeGrafter"/>
</dbReference>
<dbReference type="GO" id="GO:0005302">
    <property type="term" value="F:L-tyrosine transmembrane transporter activity"/>
    <property type="evidence" value="ECO:0007669"/>
    <property type="project" value="TreeGrafter"/>
</dbReference>
<keyword evidence="9 11" id="KW-0472">Membrane</keyword>
<dbReference type="InterPro" id="IPR013057">
    <property type="entry name" value="AA_transpt_TM"/>
</dbReference>
<gene>
    <name evidence="13" type="ORF">BHQ10_004821</name>
</gene>
<keyword evidence="4" id="KW-0926">Vacuole</keyword>
<feature type="compositionally biased region" description="Acidic residues" evidence="10">
    <location>
        <begin position="672"/>
        <end position="687"/>
    </location>
</feature>
<feature type="transmembrane region" description="Helical" evidence="11">
    <location>
        <begin position="607"/>
        <end position="627"/>
    </location>
</feature>
<dbReference type="SUPFAM" id="SSF51735">
    <property type="entry name" value="NAD(P)-binding Rossmann-fold domains"/>
    <property type="match status" value="1"/>
</dbReference>
<reference evidence="13 14" key="1">
    <citation type="journal article" date="2017" name="Biotechnol. Biofuels">
        <title>Differential beta-glucosidase expression as a function of carbon source availability in Talaromyces amestolkiae: a genomic and proteomic approach.</title>
        <authorList>
            <person name="de Eugenio L.I."/>
            <person name="Mendez-Liter J.A."/>
            <person name="Nieto-Dominguez M."/>
            <person name="Alonso L."/>
            <person name="Gil-Munoz J."/>
            <person name="Barriuso J."/>
            <person name="Prieto A."/>
            <person name="Martinez M.J."/>
        </authorList>
    </citation>
    <scope>NUCLEOTIDE SEQUENCE [LARGE SCALE GENOMIC DNA]</scope>
    <source>
        <strain evidence="13 14">CIB</strain>
    </source>
</reference>
<dbReference type="GO" id="GO:0005290">
    <property type="term" value="F:L-histidine transmembrane transporter activity"/>
    <property type="evidence" value="ECO:0007669"/>
    <property type="project" value="TreeGrafter"/>
</dbReference>
<dbReference type="Pfam" id="PF00106">
    <property type="entry name" value="adh_short"/>
    <property type="match status" value="1"/>
</dbReference>
<feature type="transmembrane region" description="Helical" evidence="11">
    <location>
        <begin position="423"/>
        <end position="443"/>
    </location>
</feature>
<dbReference type="Proteomes" id="UP000249363">
    <property type="component" value="Unassembled WGS sequence"/>
</dbReference>
<evidence type="ECO:0000256" key="10">
    <source>
        <dbReference type="SAM" id="MobiDB-lite"/>
    </source>
</evidence>
<dbReference type="InterPro" id="IPR002347">
    <property type="entry name" value="SDR_fam"/>
</dbReference>
<evidence type="ECO:0000256" key="7">
    <source>
        <dbReference type="ARBA" id="ARBA00022970"/>
    </source>
</evidence>
<keyword evidence="5 11" id="KW-0812">Transmembrane</keyword>
<dbReference type="FunFam" id="3.40.50.720:FF:000643">
    <property type="entry name" value="Short chain dehydrogenase/reductase family oxidoreductase, putative"/>
    <property type="match status" value="1"/>
</dbReference>
<dbReference type="PROSITE" id="PS00061">
    <property type="entry name" value="ADH_SHORT"/>
    <property type="match status" value="1"/>
</dbReference>
<keyword evidence="3" id="KW-0813">Transport</keyword>
<dbReference type="Gene3D" id="3.40.50.720">
    <property type="entry name" value="NAD(P)-binding Rossmann-like Domain"/>
    <property type="match status" value="1"/>
</dbReference>
<dbReference type="InterPro" id="IPR020904">
    <property type="entry name" value="Sc_DH/Rdtase_CS"/>
</dbReference>
<accession>A0A364KZ41</accession>
<proteinExistence type="inferred from homology"/>
<dbReference type="Pfam" id="PF01490">
    <property type="entry name" value="Aa_trans"/>
    <property type="match status" value="1"/>
</dbReference>
<dbReference type="GeneID" id="63794037"/>
<keyword evidence="6" id="KW-0521">NADP</keyword>
<comment type="subcellular location">
    <subcellularLocation>
        <location evidence="1">Vacuole membrane</location>
        <topology evidence="1">Multi-pass membrane protein</topology>
    </subcellularLocation>
</comment>
<dbReference type="EMBL" id="MIKG01000008">
    <property type="protein sequence ID" value="RAO68809.1"/>
    <property type="molecule type" value="Genomic_DNA"/>
</dbReference>
<evidence type="ECO:0000256" key="1">
    <source>
        <dbReference type="ARBA" id="ARBA00004128"/>
    </source>
</evidence>
<evidence type="ECO:0000313" key="13">
    <source>
        <dbReference type="EMBL" id="RAO68809.1"/>
    </source>
</evidence>
<feature type="transmembrane region" description="Helical" evidence="11">
    <location>
        <begin position="720"/>
        <end position="742"/>
    </location>
</feature>
<dbReference type="GO" id="GO:0061459">
    <property type="term" value="F:L-arginine transmembrane transporter activity"/>
    <property type="evidence" value="ECO:0007669"/>
    <property type="project" value="TreeGrafter"/>
</dbReference>
<keyword evidence="7" id="KW-0029">Amino-acid transport</keyword>
<dbReference type="RefSeq" id="XP_040733325.1">
    <property type="nucleotide sequence ID" value="XM_040877229.1"/>
</dbReference>
<comment type="caution">
    <text evidence="13">The sequence shown here is derived from an EMBL/GenBank/DDBJ whole genome shotgun (WGS) entry which is preliminary data.</text>
</comment>
<feature type="transmembrane region" description="Helical" evidence="11">
    <location>
        <begin position="398"/>
        <end position="416"/>
    </location>
</feature>
<evidence type="ECO:0000256" key="3">
    <source>
        <dbReference type="ARBA" id="ARBA00022448"/>
    </source>
</evidence>
<feature type="transmembrane region" description="Helical" evidence="11">
    <location>
        <begin position="353"/>
        <end position="378"/>
    </location>
</feature>
<evidence type="ECO:0000256" key="5">
    <source>
        <dbReference type="ARBA" id="ARBA00022692"/>
    </source>
</evidence>
<dbReference type="PRINTS" id="PR00081">
    <property type="entry name" value="GDHRDH"/>
</dbReference>
<dbReference type="OrthoDB" id="438545at2759"/>
<feature type="transmembrane region" description="Helical" evidence="11">
    <location>
        <begin position="300"/>
        <end position="325"/>
    </location>
</feature>
<evidence type="ECO:0000256" key="2">
    <source>
        <dbReference type="ARBA" id="ARBA00008066"/>
    </source>
</evidence>
<dbReference type="PANTHER" id="PTHR22950:SF678">
    <property type="entry name" value="VACUOLAR AMINO ACID TRANSPORTER 5-RELATED"/>
    <property type="match status" value="1"/>
</dbReference>
<evidence type="ECO:0000256" key="4">
    <source>
        <dbReference type="ARBA" id="ARBA00022554"/>
    </source>
</evidence>
<protein>
    <recommendedName>
        <fullName evidence="12">Amino acid transporter transmembrane domain-containing protein</fullName>
    </recommendedName>
</protein>
<evidence type="ECO:0000256" key="9">
    <source>
        <dbReference type="ARBA" id="ARBA00023136"/>
    </source>
</evidence>
<sequence length="746" mass="80891">MSVTQPVKGKTAIITGAGSGINLAFAELLLKNGCNVVIADLGLRPEAQAVVNKFNGRSGAARAVFLKTDVTDWVQLEELFKVAEREFTEIDIVCPGAGVYEEHWSNFWRPPGSPESRDDPRGGRYRLLDINITHPIRVTQLAISHFLRHRNSSKRKHIVHISSIAGQNPSMAAPIYVATKHAISGLVRSLAKLDQKFGIRVTAVAPGLIKTPLWMEHPEKLKMFKEGQDVWVTAEEVGEVMLALVQQEEILILMNQKLIKGSRRRGKRDVFHGAASWTSSVINLVNTIVGAGVLAMPLAIAHMGITLGVLVVIWSGVAAGFGLYLQARCAQYLDRGSASFFALSQITYPNASVIFDAAIAIKCFGVGVSYLIIIGDLMPGVVQGFVGDAPTSDFLIDRHFWITAFMLIVIPLSFLRRLDSLKYTSIVALISIGYLVILVVYHFTKGDTMADRGPIRVIHWAGIAPALSSFPVIVFAYTCHQNMFSILNEISDNSHFQTTSVVFASIGGAASIYILVAITGYLSFGNNIGGNIVSMYPASVSATIGRAAIVVLVMFSYPLQVHPCRASVDAVLKWRPARTSNGNDVSPHRFPLLPRANRGGPEPMSDLRFAAITSTIIVLSFTTAMTVTSLEAVLAYVGSTGSTSISFILPGLFYYKISSPDSAAHQQLMKEDDEVHDDAISDDEVSGDDQQQGLLSGSGILSSSGILPGSRLKKTLLRRLSLALSIYGIVVMVVCLSMNIFFHASK</sequence>
<evidence type="ECO:0000259" key="12">
    <source>
        <dbReference type="Pfam" id="PF01490"/>
    </source>
</evidence>
<dbReference type="GO" id="GO:0000329">
    <property type="term" value="C:fungal-type vacuole membrane"/>
    <property type="evidence" value="ECO:0007669"/>
    <property type="project" value="TreeGrafter"/>
</dbReference>
<evidence type="ECO:0000313" key="14">
    <source>
        <dbReference type="Proteomes" id="UP000249363"/>
    </source>
</evidence>
<evidence type="ECO:0000256" key="6">
    <source>
        <dbReference type="ARBA" id="ARBA00022857"/>
    </source>
</evidence>
<dbReference type="InterPro" id="IPR036291">
    <property type="entry name" value="NAD(P)-bd_dom_sf"/>
</dbReference>
<feature type="region of interest" description="Disordered" evidence="10">
    <location>
        <begin position="672"/>
        <end position="692"/>
    </location>
</feature>
<dbReference type="GO" id="GO:0005313">
    <property type="term" value="F:L-glutamate transmembrane transporter activity"/>
    <property type="evidence" value="ECO:0007669"/>
    <property type="project" value="TreeGrafter"/>
</dbReference>
<evidence type="ECO:0000256" key="11">
    <source>
        <dbReference type="SAM" id="Phobius"/>
    </source>
</evidence>
<feature type="transmembrane region" description="Helical" evidence="11">
    <location>
        <begin position="500"/>
        <end position="524"/>
    </location>
</feature>
<dbReference type="AlphaFoldDB" id="A0A364KZ41"/>
<feature type="transmembrane region" description="Helical" evidence="11">
    <location>
        <begin position="536"/>
        <end position="557"/>
    </location>
</feature>
<keyword evidence="8 11" id="KW-1133">Transmembrane helix</keyword>
<dbReference type="STRING" id="1196081.A0A364KZ41"/>
<feature type="transmembrane region" description="Helical" evidence="11">
    <location>
        <begin position="458"/>
        <end position="479"/>
    </location>
</feature>
<dbReference type="PANTHER" id="PTHR22950">
    <property type="entry name" value="AMINO ACID TRANSPORTER"/>
    <property type="match status" value="1"/>
</dbReference>